<evidence type="ECO:0000313" key="4">
    <source>
        <dbReference type="EMBL" id="ADU48845.1"/>
    </source>
</evidence>
<accession>E6SFR6</accession>
<dbReference type="PANTHER" id="PTHR46470">
    <property type="entry name" value="N-ACYLNEURAMINATE-9-PHOSPHATASE"/>
    <property type="match status" value="1"/>
</dbReference>
<dbReference type="HOGENOM" id="CLU_045011_8_1_11"/>
<dbReference type="Proteomes" id="UP000008914">
    <property type="component" value="Chromosome"/>
</dbReference>
<keyword evidence="3" id="KW-0460">Magnesium</keyword>
<dbReference type="Gene3D" id="3.40.50.1000">
    <property type="entry name" value="HAD superfamily/HAD-like"/>
    <property type="match status" value="1"/>
</dbReference>
<dbReference type="InterPro" id="IPR051400">
    <property type="entry name" value="HAD-like_hydrolase"/>
</dbReference>
<dbReference type="STRING" id="710696.Intca_2336"/>
<dbReference type="EMBL" id="CP002343">
    <property type="protein sequence ID" value="ADU48845.1"/>
    <property type="molecule type" value="Genomic_DNA"/>
</dbReference>
<keyword evidence="2 4" id="KW-0378">Hydrolase</keyword>
<dbReference type="GO" id="GO:0044281">
    <property type="term" value="P:small molecule metabolic process"/>
    <property type="evidence" value="ECO:0007669"/>
    <property type="project" value="UniProtKB-ARBA"/>
</dbReference>
<dbReference type="SFLD" id="SFLDG01129">
    <property type="entry name" value="C1.5:_HAD__Beta-PGM__Phosphata"/>
    <property type="match status" value="1"/>
</dbReference>
<dbReference type="SUPFAM" id="SSF56784">
    <property type="entry name" value="HAD-like"/>
    <property type="match status" value="1"/>
</dbReference>
<gene>
    <name evidence="4" type="ordered locus">Intca_2336</name>
</gene>
<evidence type="ECO:0000256" key="2">
    <source>
        <dbReference type="ARBA" id="ARBA00022801"/>
    </source>
</evidence>
<dbReference type="SFLD" id="SFLDS00003">
    <property type="entry name" value="Haloacid_Dehalogenase"/>
    <property type="match status" value="1"/>
</dbReference>
<sequence>MTERALERALSGIRALVLDVDDTMLDTRAAMTEAGTHAARALWPDRAGAHRHMAQRYYADPGRWFHRYAAGEITIDRMRLERLGDVARSFEVELPEDALERYLAAYMPAFRRAQRLFDDVPGLLAASDAAGIEVALLTNSTTADTSLKLEALGLAARFAERVVTTDTLGFGKPDPRVYHEVCRLAGADPAMSVCVGDSLEWDVLGAIRAGLRGIWLDRPDTAPAVDSASAGASPRGPASTPTVARVRSLAEITGVLAVPAVTAVTAVPGDPGSRFGAAAGDR</sequence>
<evidence type="ECO:0000256" key="1">
    <source>
        <dbReference type="ARBA" id="ARBA00001946"/>
    </source>
</evidence>
<dbReference type="AlphaFoldDB" id="E6SFR6"/>
<dbReference type="InterPro" id="IPR023214">
    <property type="entry name" value="HAD_sf"/>
</dbReference>
<name>E6SFR6_INTC7</name>
<dbReference type="Pfam" id="PF00702">
    <property type="entry name" value="Hydrolase"/>
    <property type="match status" value="1"/>
</dbReference>
<dbReference type="KEGG" id="ica:Intca_2336"/>
<dbReference type="Gene3D" id="1.20.120.1600">
    <property type="match status" value="1"/>
</dbReference>
<dbReference type="eggNOG" id="COG1011">
    <property type="taxonomic scope" value="Bacteria"/>
</dbReference>
<protein>
    <submittedName>
        <fullName evidence="4">HAD-superfamily hydrolase, subfamily IA, variant 3</fullName>
    </submittedName>
</protein>
<dbReference type="RefSeq" id="WP_013493159.1">
    <property type="nucleotide sequence ID" value="NC_014830.1"/>
</dbReference>
<dbReference type="InterPro" id="IPR036412">
    <property type="entry name" value="HAD-like_sf"/>
</dbReference>
<dbReference type="GO" id="GO:0016787">
    <property type="term" value="F:hydrolase activity"/>
    <property type="evidence" value="ECO:0007669"/>
    <property type="project" value="UniProtKB-KW"/>
</dbReference>
<keyword evidence="5" id="KW-1185">Reference proteome</keyword>
<evidence type="ECO:0000313" key="5">
    <source>
        <dbReference type="Proteomes" id="UP000008914"/>
    </source>
</evidence>
<dbReference type="InterPro" id="IPR006439">
    <property type="entry name" value="HAD-SF_hydro_IA"/>
</dbReference>
<dbReference type="PANTHER" id="PTHR46470:SF4">
    <property type="entry name" value="5-AMINO-6-(5-PHOSPHO-D-RIBITYLAMINO)URACIL PHOSPHATASE YIGB"/>
    <property type="match status" value="1"/>
</dbReference>
<proteinExistence type="predicted"/>
<dbReference type="OrthoDB" id="9810501at2"/>
<dbReference type="NCBIfam" id="TIGR01549">
    <property type="entry name" value="HAD-SF-IA-v1"/>
    <property type="match status" value="1"/>
</dbReference>
<comment type="cofactor">
    <cofactor evidence="1">
        <name>Mg(2+)</name>
        <dbReference type="ChEBI" id="CHEBI:18420"/>
    </cofactor>
</comment>
<evidence type="ECO:0000256" key="3">
    <source>
        <dbReference type="ARBA" id="ARBA00022842"/>
    </source>
</evidence>
<dbReference type="PRINTS" id="PR00413">
    <property type="entry name" value="HADHALOGNASE"/>
</dbReference>
<organism evidence="4 5">
    <name type="scientific">Intrasporangium calvum (strain ATCC 23552 / DSM 43043 / JCM 3097 / NBRC 12989 / NCIMB 10167 / NRRL B-3866 / 7 KIP)</name>
    <dbReference type="NCBI Taxonomy" id="710696"/>
    <lineage>
        <taxon>Bacteria</taxon>
        <taxon>Bacillati</taxon>
        <taxon>Actinomycetota</taxon>
        <taxon>Actinomycetes</taxon>
        <taxon>Micrococcales</taxon>
        <taxon>Intrasporangiaceae</taxon>
        <taxon>Intrasporangium</taxon>
    </lineage>
</organism>
<reference evidence="4 5" key="1">
    <citation type="journal article" date="2010" name="Stand. Genomic Sci.">
        <title>Complete genome sequence of Intrasporangium calvum type strain (7 KIP).</title>
        <authorList>
            <person name="Del Rio T.G."/>
            <person name="Chertkov O."/>
            <person name="Yasawong M."/>
            <person name="Lucas S."/>
            <person name="Deshpande S."/>
            <person name="Cheng J.F."/>
            <person name="Detter C."/>
            <person name="Tapia R."/>
            <person name="Han C."/>
            <person name="Goodwin L."/>
            <person name="Pitluck S."/>
            <person name="Liolios K."/>
            <person name="Ivanova N."/>
            <person name="Mavromatis K."/>
            <person name="Pati A."/>
            <person name="Chen A."/>
            <person name="Palaniappan K."/>
            <person name="Land M."/>
            <person name="Hauser L."/>
            <person name="Chang Y.J."/>
            <person name="Jeffries C.D."/>
            <person name="Rohde M."/>
            <person name="Pukall R."/>
            <person name="Sikorski J."/>
            <person name="Goker M."/>
            <person name="Woyke T."/>
            <person name="Bristow J."/>
            <person name="Eisen J.A."/>
            <person name="Markowitz V."/>
            <person name="Hugenholtz P."/>
            <person name="Kyrpides N.C."/>
            <person name="Klenk H.P."/>
            <person name="Lapidus A."/>
        </authorList>
    </citation>
    <scope>NUCLEOTIDE SEQUENCE [LARGE SCALE GENOMIC DNA]</scope>
    <source>
        <strain evidence="5">ATCC 23552 / DSM 43043 / JCM 3097 / NBRC 12989 / 7 KIP</strain>
    </source>
</reference>